<reference evidence="3 4" key="1">
    <citation type="journal article" date="2015" name="Fungal Genet. Biol.">
        <title>Evolution of novel wood decay mechanisms in Agaricales revealed by the genome sequences of Fistulina hepatica and Cylindrobasidium torrendii.</title>
        <authorList>
            <person name="Floudas D."/>
            <person name="Held B.W."/>
            <person name="Riley R."/>
            <person name="Nagy L.G."/>
            <person name="Koehler G."/>
            <person name="Ransdell A.S."/>
            <person name="Younus H."/>
            <person name="Chow J."/>
            <person name="Chiniquy J."/>
            <person name="Lipzen A."/>
            <person name="Tritt A."/>
            <person name="Sun H."/>
            <person name="Haridas S."/>
            <person name="LaButti K."/>
            <person name="Ohm R.A."/>
            <person name="Kues U."/>
            <person name="Blanchette R.A."/>
            <person name="Grigoriev I.V."/>
            <person name="Minto R.E."/>
            <person name="Hibbett D.S."/>
        </authorList>
    </citation>
    <scope>NUCLEOTIDE SEQUENCE [LARGE SCALE GENOMIC DNA]</scope>
    <source>
        <strain evidence="3 4">ATCC 64428</strain>
    </source>
</reference>
<dbReference type="EMBL" id="KN881857">
    <property type="protein sequence ID" value="KIY48065.1"/>
    <property type="molecule type" value="Genomic_DNA"/>
</dbReference>
<proteinExistence type="predicted"/>
<dbReference type="Pfam" id="PF00724">
    <property type="entry name" value="Oxidored_FMN"/>
    <property type="match status" value="1"/>
</dbReference>
<dbReference type="InterPro" id="IPR045247">
    <property type="entry name" value="Oye-like"/>
</dbReference>
<dbReference type="PANTHER" id="PTHR22893">
    <property type="entry name" value="NADH OXIDOREDUCTASE-RELATED"/>
    <property type="match status" value="1"/>
</dbReference>
<gene>
    <name evidence="3" type="ORF">FISHEDRAFT_43982</name>
</gene>
<keyword evidence="4" id="KW-1185">Reference proteome</keyword>
<dbReference type="CDD" id="cd02933">
    <property type="entry name" value="OYE_like_FMN"/>
    <property type="match status" value="1"/>
</dbReference>
<feature type="region of interest" description="Disordered" evidence="1">
    <location>
        <begin position="357"/>
        <end position="377"/>
    </location>
</feature>
<accession>A0A0D7ABL4</accession>
<dbReference type="Proteomes" id="UP000054144">
    <property type="component" value="Unassembled WGS sequence"/>
</dbReference>
<dbReference type="Gene3D" id="3.20.20.70">
    <property type="entry name" value="Aldolase class I"/>
    <property type="match status" value="1"/>
</dbReference>
<evidence type="ECO:0000313" key="3">
    <source>
        <dbReference type="EMBL" id="KIY48065.1"/>
    </source>
</evidence>
<evidence type="ECO:0000259" key="2">
    <source>
        <dbReference type="Pfam" id="PF00724"/>
    </source>
</evidence>
<organism evidence="3 4">
    <name type="scientific">Fistulina hepatica ATCC 64428</name>
    <dbReference type="NCBI Taxonomy" id="1128425"/>
    <lineage>
        <taxon>Eukaryota</taxon>
        <taxon>Fungi</taxon>
        <taxon>Dikarya</taxon>
        <taxon>Basidiomycota</taxon>
        <taxon>Agaricomycotina</taxon>
        <taxon>Agaricomycetes</taxon>
        <taxon>Agaricomycetidae</taxon>
        <taxon>Agaricales</taxon>
        <taxon>Fistulinaceae</taxon>
        <taxon>Fistulina</taxon>
    </lineage>
</organism>
<name>A0A0D7ABL4_9AGAR</name>
<dbReference type="InterPro" id="IPR013785">
    <property type="entry name" value="Aldolase_TIM"/>
</dbReference>
<dbReference type="OrthoDB" id="276546at2759"/>
<evidence type="ECO:0000313" key="4">
    <source>
        <dbReference type="Proteomes" id="UP000054144"/>
    </source>
</evidence>
<protein>
    <submittedName>
        <fullName evidence="3">Flavo protein NADH-dependent oxidoreductase</fullName>
    </submittedName>
</protein>
<dbReference type="InterPro" id="IPR001155">
    <property type="entry name" value="OxRdtase_FMN_N"/>
</dbReference>
<dbReference type="GO" id="GO:0016491">
    <property type="term" value="F:oxidoreductase activity"/>
    <property type="evidence" value="ECO:0007669"/>
    <property type="project" value="InterPro"/>
</dbReference>
<sequence length="377" mass="40956">MPSLLSPIQVGPLHVRNRVFMAALTRNRSFPSSTPNKLNVEHFRQRAAGGVGLIVTDGLLVSPQGTEWPNAPGIWSEEQVNAWKPVIEAVHAEGSFLLAQLWHAGRAAHPDMPIQKRSGTPVYGPSAIAAKGGKFRLLPGVPEYVAPTAIDDPMKLVSLFKNGAINAKKAGFDGVEVHGANGYLVQQFLDSTSNARTDEWGGSVENRCRFPLEVLRALIEVWGADRVAIKINPGGGYNDMGMPLQETLDTYSHFVREANKLGLAYINLVRYNIAYDPTGRGTEHDVIASYGPLVTAPTLLVGNAGYTPEEAAEAVESGKMDAVSFGCLWVSNPDLVKRVEQEKDLNTQIDYKRLYGSNSGEEAEERKGYNDYPAVAA</sequence>
<dbReference type="AlphaFoldDB" id="A0A0D7ABL4"/>
<feature type="domain" description="NADH:flavin oxidoreductase/NADH oxidase N-terminal" evidence="2">
    <location>
        <begin position="4"/>
        <end position="345"/>
    </location>
</feature>
<dbReference type="PANTHER" id="PTHR22893:SF91">
    <property type="entry name" value="NADPH DEHYDROGENASE 2-RELATED"/>
    <property type="match status" value="1"/>
</dbReference>
<evidence type="ECO:0000256" key="1">
    <source>
        <dbReference type="SAM" id="MobiDB-lite"/>
    </source>
</evidence>
<dbReference type="SUPFAM" id="SSF51395">
    <property type="entry name" value="FMN-linked oxidoreductases"/>
    <property type="match status" value="1"/>
</dbReference>
<dbReference type="GO" id="GO:0010181">
    <property type="term" value="F:FMN binding"/>
    <property type="evidence" value="ECO:0007669"/>
    <property type="project" value="InterPro"/>
</dbReference>